<feature type="domain" description="SpoVT-AbrB" evidence="2">
    <location>
        <begin position="1"/>
        <end position="47"/>
    </location>
</feature>
<keyword evidence="4" id="KW-1185">Reference proteome</keyword>
<evidence type="ECO:0000259" key="2">
    <source>
        <dbReference type="PROSITE" id="PS51740"/>
    </source>
</evidence>
<proteinExistence type="predicted"/>
<dbReference type="SMART" id="SM00966">
    <property type="entry name" value="SpoVT_AbrB"/>
    <property type="match status" value="1"/>
</dbReference>
<evidence type="ECO:0000313" key="4">
    <source>
        <dbReference type="Proteomes" id="UP000241885"/>
    </source>
</evidence>
<name>A0A2R4BJK1_THAAR</name>
<evidence type="ECO:0000313" key="3">
    <source>
        <dbReference type="EMBL" id="AVR87515.1"/>
    </source>
</evidence>
<dbReference type="OrthoDB" id="9811597at2"/>
<dbReference type="Pfam" id="PF04014">
    <property type="entry name" value="MazE_antitoxin"/>
    <property type="match status" value="1"/>
</dbReference>
<dbReference type="AlphaFoldDB" id="A0A2R4BJK1"/>
<dbReference type="GO" id="GO:0003677">
    <property type="term" value="F:DNA binding"/>
    <property type="evidence" value="ECO:0007669"/>
    <property type="project" value="UniProtKB-UniRule"/>
</dbReference>
<evidence type="ECO:0000256" key="1">
    <source>
        <dbReference type="PROSITE-ProRule" id="PRU01076"/>
    </source>
</evidence>
<dbReference type="Gene3D" id="2.10.260.10">
    <property type="match status" value="1"/>
</dbReference>
<gene>
    <name evidence="3" type="ORF">Tharo_0572</name>
</gene>
<dbReference type="RefSeq" id="WP_107219927.1">
    <property type="nucleotide sequence ID" value="NZ_CP028339.1"/>
</dbReference>
<keyword evidence="1" id="KW-0238">DNA-binding</keyword>
<organism evidence="3 4">
    <name type="scientific">Thauera aromatica K172</name>
    <dbReference type="NCBI Taxonomy" id="44139"/>
    <lineage>
        <taxon>Bacteria</taxon>
        <taxon>Pseudomonadati</taxon>
        <taxon>Pseudomonadota</taxon>
        <taxon>Betaproteobacteria</taxon>
        <taxon>Rhodocyclales</taxon>
        <taxon>Zoogloeaceae</taxon>
        <taxon>Thauera</taxon>
    </lineage>
</organism>
<dbReference type="KEGG" id="tak:Tharo_0572"/>
<accession>A0A2R4BJK1</accession>
<dbReference type="EMBL" id="CP028339">
    <property type="protein sequence ID" value="AVR87515.1"/>
    <property type="molecule type" value="Genomic_DNA"/>
</dbReference>
<dbReference type="NCBIfam" id="TIGR01439">
    <property type="entry name" value="lp_hng_hel_AbrB"/>
    <property type="match status" value="1"/>
</dbReference>
<dbReference type="Proteomes" id="UP000241885">
    <property type="component" value="Chromosome"/>
</dbReference>
<dbReference type="InterPro" id="IPR037914">
    <property type="entry name" value="SpoVT-AbrB_sf"/>
</dbReference>
<dbReference type="PROSITE" id="PS51740">
    <property type="entry name" value="SPOVT_ABRB"/>
    <property type="match status" value="1"/>
</dbReference>
<dbReference type="InterPro" id="IPR007159">
    <property type="entry name" value="SpoVT-AbrB_dom"/>
</dbReference>
<protein>
    <recommendedName>
        <fullName evidence="2">SpoVT-AbrB domain-containing protein</fullName>
    </recommendedName>
</protein>
<sequence>MSLATLTSKGQVTIPIDVREALDLRPQDKVNFTVLPDGTVILRAKKRALEDMAGLLQAPEGGSVSTGDMKAWR</sequence>
<reference evidence="3 4" key="1">
    <citation type="submission" date="2018-03" db="EMBL/GenBank/DDBJ databases">
        <title>Complete genome sequence of Thauera aromatica, a model organism for studying aromatic compound degradation under denitrifying conditions.</title>
        <authorList>
            <person name="Lo H.-Y."/>
            <person name="Goris T."/>
            <person name="Boll M."/>
            <person name="Mueller J.A."/>
        </authorList>
    </citation>
    <scope>NUCLEOTIDE SEQUENCE [LARGE SCALE GENOMIC DNA]</scope>
    <source>
        <strain evidence="3 4">K172</strain>
    </source>
</reference>
<dbReference type="SUPFAM" id="SSF89447">
    <property type="entry name" value="AbrB/MazE/MraZ-like"/>
    <property type="match status" value="1"/>
</dbReference>